<evidence type="ECO:0000256" key="2">
    <source>
        <dbReference type="ARBA" id="ARBA00034233"/>
    </source>
</evidence>
<keyword evidence="11" id="KW-1185">Reference proteome</keyword>
<evidence type="ECO:0000256" key="6">
    <source>
        <dbReference type="ARBA" id="ARBA00034316"/>
    </source>
</evidence>
<evidence type="ECO:0000313" key="10">
    <source>
        <dbReference type="EMBL" id="AXF40719.1"/>
    </source>
</evidence>
<dbReference type="Proteomes" id="UP000255697">
    <property type="component" value="Segment"/>
</dbReference>
<protein>
    <recommendedName>
        <fullName evidence="7">Anti-CBASS protein Acb1</fullName>
    </recommendedName>
</protein>
<dbReference type="InterPro" id="IPR009097">
    <property type="entry name" value="Cyclic_Pdiesterase"/>
</dbReference>
<sequence length="151" mass="17132">MKLSEVGKGTYAAINFADETLDLLQEIQKSLDLYKPVPRDKLHCTIAYSRVKIPYQPQLIGEQIGVTGKLKVFDTKTGERALVILIDSDYLHERFKYAMALGATYDFPDYQPHVTLSYDIGQRELPKADFISNPIIAASEYVQDLDLEWTA</sequence>
<dbReference type="InterPro" id="IPR056175">
    <property type="entry name" value="Acb1-like_C"/>
</dbReference>
<evidence type="ECO:0000256" key="1">
    <source>
        <dbReference type="ARBA" id="ARBA00022801"/>
    </source>
</evidence>
<dbReference type="EMBL" id="MH460829">
    <property type="protein sequence ID" value="AXF40719.1"/>
    <property type="molecule type" value="Genomic_DNA"/>
</dbReference>
<gene>
    <name evidence="10" type="ORF">Ac3_158</name>
</gene>
<comment type="catalytic activity">
    <reaction evidence="8">
        <text>3',3'-cUAMP + H2O = U[3'-5']pAp[3'] + H(+)</text>
        <dbReference type="Rhea" id="RHEA:72835"/>
        <dbReference type="ChEBI" id="CHEBI:15377"/>
        <dbReference type="ChEBI" id="CHEBI:15378"/>
        <dbReference type="ChEBI" id="CHEBI:143809"/>
        <dbReference type="ChEBI" id="CHEBI:192498"/>
    </reaction>
    <physiologicalReaction direction="left-to-right" evidence="8">
        <dbReference type="Rhea" id="RHEA:72836"/>
    </physiologicalReaction>
</comment>
<reference evidence="11" key="1">
    <citation type="submission" date="2018-06" db="EMBL/GenBank/DDBJ databases">
        <title>Whole genome analysis of phage vB_ApiM_fHyAci03 infecting Acinetobacter pittii.</title>
        <authorList>
            <person name="Kiljunen S."/>
            <person name="Wicklund A."/>
            <person name="Skurnik M."/>
        </authorList>
    </citation>
    <scope>NUCLEOTIDE SEQUENCE [LARGE SCALE GENOMIC DNA]</scope>
</reference>
<evidence type="ECO:0000313" key="11">
    <source>
        <dbReference type="Proteomes" id="UP000255697"/>
    </source>
</evidence>
<evidence type="ECO:0000256" key="8">
    <source>
        <dbReference type="ARBA" id="ARBA00048123"/>
    </source>
</evidence>
<comment type="catalytic activity">
    <reaction evidence="2">
        <text>3',3',3'-cAAG + H2O = G[3'-5']pA[3'-5']pAp[3'] + H(+)</text>
        <dbReference type="Rhea" id="RHEA:72863"/>
        <dbReference type="ChEBI" id="CHEBI:15377"/>
        <dbReference type="ChEBI" id="CHEBI:15378"/>
        <dbReference type="ChEBI" id="CHEBI:143810"/>
        <dbReference type="ChEBI" id="CHEBI:192532"/>
    </reaction>
    <physiologicalReaction direction="left-to-right" evidence="2">
        <dbReference type="Rhea" id="RHEA:72864"/>
    </physiologicalReaction>
</comment>
<comment type="catalytic activity">
    <reaction evidence="3">
        <text>3',3',3'-c-tri-AMP + H2O = A[3'-5']pA[3'-5']pAp[3'] + H(+)</text>
        <dbReference type="Rhea" id="RHEA:72859"/>
        <dbReference type="ChEBI" id="CHEBI:15377"/>
        <dbReference type="ChEBI" id="CHEBI:15378"/>
        <dbReference type="ChEBI" id="CHEBI:192523"/>
        <dbReference type="ChEBI" id="CHEBI:192530"/>
    </reaction>
    <physiologicalReaction direction="left-to-right" evidence="3">
        <dbReference type="Rhea" id="RHEA:72860"/>
    </physiologicalReaction>
</comment>
<keyword evidence="1" id="KW-0378">Hydrolase</keyword>
<evidence type="ECO:0000259" key="9">
    <source>
        <dbReference type="Pfam" id="PF23474"/>
    </source>
</evidence>
<feature type="domain" description="Anti-CBASS protein Acb1-like C-terminal" evidence="9">
    <location>
        <begin position="8"/>
        <end position="150"/>
    </location>
</feature>
<comment type="catalytic activity">
    <reaction evidence="4">
        <text>3',3',3'-cAAG + H2O = A[3'-5']pG[3'-5']pAp[3'] + H(+)</text>
        <dbReference type="Rhea" id="RHEA:72867"/>
        <dbReference type="ChEBI" id="CHEBI:15377"/>
        <dbReference type="ChEBI" id="CHEBI:15378"/>
        <dbReference type="ChEBI" id="CHEBI:143810"/>
        <dbReference type="ChEBI" id="CHEBI:192533"/>
    </reaction>
    <physiologicalReaction direction="left-to-right" evidence="4">
        <dbReference type="Rhea" id="RHEA:72868"/>
    </physiologicalReaction>
</comment>
<evidence type="ECO:0000256" key="5">
    <source>
        <dbReference type="ARBA" id="ARBA00034283"/>
    </source>
</evidence>
<organism evidence="10 11">
    <name type="scientific">Acinetobacter phage vB_ApiM_fHyAci03</name>
    <dbReference type="NCBI Taxonomy" id="2269366"/>
    <lineage>
        <taxon>Viruses</taxon>
        <taxon>Duplodnaviria</taxon>
        <taxon>Heunggongvirae</taxon>
        <taxon>Uroviricota</taxon>
        <taxon>Caudoviricetes</taxon>
        <taxon>Pantevenvirales</taxon>
        <taxon>Straboviridae</taxon>
        <taxon>Twarogvirinae</taxon>
        <taxon>Lazarusvirus</taxon>
        <taxon>Lazarusvirus fhyacithree</taxon>
    </lineage>
</organism>
<proteinExistence type="inferred from homology"/>
<name>A0A345AUY6_9CAUD</name>
<comment type="catalytic activity">
    <reaction evidence="5">
        <text>3',3'-cGAMP + H2O = G[3'-5']pAp[3'] + H(+)</text>
        <dbReference type="Rhea" id="RHEA:72831"/>
        <dbReference type="ChEBI" id="CHEBI:15377"/>
        <dbReference type="ChEBI" id="CHEBI:15378"/>
        <dbReference type="ChEBI" id="CHEBI:71501"/>
        <dbReference type="ChEBI" id="CHEBI:192497"/>
    </reaction>
    <physiologicalReaction direction="left-to-right" evidence="5">
        <dbReference type="Rhea" id="RHEA:72832"/>
    </physiologicalReaction>
</comment>
<comment type="similarity">
    <text evidence="6">Belongs to the anti-CBASS protein Acb1 family.</text>
</comment>
<dbReference type="GO" id="GO:0016787">
    <property type="term" value="F:hydrolase activity"/>
    <property type="evidence" value="ECO:0007669"/>
    <property type="project" value="UniProtKB-KW"/>
</dbReference>
<evidence type="ECO:0000256" key="3">
    <source>
        <dbReference type="ARBA" id="ARBA00034240"/>
    </source>
</evidence>
<dbReference type="Pfam" id="PF23474">
    <property type="entry name" value="Acb1"/>
    <property type="match status" value="1"/>
</dbReference>
<accession>A0A345AUY6</accession>
<evidence type="ECO:0000256" key="4">
    <source>
        <dbReference type="ARBA" id="ARBA00034244"/>
    </source>
</evidence>
<dbReference type="SUPFAM" id="SSF55144">
    <property type="entry name" value="LigT-like"/>
    <property type="match status" value="1"/>
</dbReference>
<evidence type="ECO:0000256" key="7">
    <source>
        <dbReference type="ARBA" id="ARBA00034343"/>
    </source>
</evidence>